<dbReference type="SUPFAM" id="SSF52833">
    <property type="entry name" value="Thioredoxin-like"/>
    <property type="match status" value="1"/>
</dbReference>
<evidence type="ECO:0000256" key="2">
    <source>
        <dbReference type="ARBA" id="ARBA00022448"/>
    </source>
</evidence>
<dbReference type="InterPro" id="IPR036249">
    <property type="entry name" value="Thioredoxin-like_sf"/>
</dbReference>
<evidence type="ECO:0000256" key="7">
    <source>
        <dbReference type="NCBIfam" id="TIGR01068"/>
    </source>
</evidence>
<keyword evidence="5" id="KW-1015">Disulfide bond</keyword>
<dbReference type="GO" id="GO:0045454">
    <property type="term" value="P:cell redox homeostasis"/>
    <property type="evidence" value="ECO:0007669"/>
    <property type="project" value="TreeGrafter"/>
</dbReference>
<dbReference type="PRINTS" id="PR00421">
    <property type="entry name" value="THIOREDOXIN"/>
</dbReference>
<keyword evidence="3" id="KW-0479">Metal-binding</keyword>
<dbReference type="Pfam" id="PF21352">
    <property type="entry name" value="Zn_ribbon_Thio2"/>
    <property type="match status" value="1"/>
</dbReference>
<keyword evidence="4" id="KW-0249">Electron transport</keyword>
<dbReference type="EMBL" id="CP003746">
    <property type="protein sequence ID" value="AFU99955.1"/>
    <property type="molecule type" value="Genomic_DNA"/>
</dbReference>
<dbReference type="PANTHER" id="PTHR45663">
    <property type="entry name" value="GEO12009P1"/>
    <property type="match status" value="1"/>
</dbReference>
<keyword evidence="2" id="KW-0813">Transport</keyword>
<dbReference type="OrthoDB" id="9790390at2"/>
<feature type="domain" description="Thioredoxin" evidence="8">
    <location>
        <begin position="9"/>
        <end position="144"/>
    </location>
</feature>
<dbReference type="PANTHER" id="PTHR45663:SF11">
    <property type="entry name" value="GEO12009P1"/>
    <property type="match status" value="1"/>
</dbReference>
<dbReference type="GO" id="GO:0005829">
    <property type="term" value="C:cytosol"/>
    <property type="evidence" value="ECO:0007669"/>
    <property type="project" value="TreeGrafter"/>
</dbReference>
<gene>
    <name evidence="9" type="ordered locus">M5M_14095</name>
</gene>
<dbReference type="InterPro" id="IPR005746">
    <property type="entry name" value="Thioredoxin"/>
</dbReference>
<dbReference type="PROSITE" id="PS00194">
    <property type="entry name" value="THIOREDOXIN_1"/>
    <property type="match status" value="1"/>
</dbReference>
<organism evidence="9 10">
    <name type="scientific">Simiduia agarivorans (strain DSM 21679 / JCM 13881 / BCRC 17597 / SA1)</name>
    <dbReference type="NCBI Taxonomy" id="1117647"/>
    <lineage>
        <taxon>Bacteria</taxon>
        <taxon>Pseudomonadati</taxon>
        <taxon>Pseudomonadota</taxon>
        <taxon>Gammaproteobacteria</taxon>
        <taxon>Cellvibrionales</taxon>
        <taxon>Cellvibrionaceae</taxon>
        <taxon>Simiduia</taxon>
    </lineage>
</organism>
<dbReference type="GO" id="GO:0015035">
    <property type="term" value="F:protein-disulfide reductase activity"/>
    <property type="evidence" value="ECO:0007669"/>
    <property type="project" value="UniProtKB-UniRule"/>
</dbReference>
<proteinExistence type="inferred from homology"/>
<evidence type="ECO:0000313" key="9">
    <source>
        <dbReference type="EMBL" id="AFU99955.1"/>
    </source>
</evidence>
<dbReference type="InterPro" id="IPR049299">
    <property type="entry name" value="Thio2_N"/>
</dbReference>
<dbReference type="RefSeq" id="WP_015048108.1">
    <property type="nucleotide sequence ID" value="NC_018868.3"/>
</dbReference>
<evidence type="ECO:0000259" key="8">
    <source>
        <dbReference type="PROSITE" id="PS51352"/>
    </source>
</evidence>
<dbReference type="InterPro" id="IPR017937">
    <property type="entry name" value="Thioredoxin_CS"/>
</dbReference>
<evidence type="ECO:0000256" key="1">
    <source>
        <dbReference type="ARBA" id="ARBA00008987"/>
    </source>
</evidence>
<keyword evidence="10" id="KW-1185">Reference proteome</keyword>
<dbReference type="InterPro" id="IPR013766">
    <property type="entry name" value="Thioredoxin_domain"/>
</dbReference>
<dbReference type="Gene3D" id="3.40.30.10">
    <property type="entry name" value="Glutaredoxin"/>
    <property type="match status" value="1"/>
</dbReference>
<keyword evidence="6" id="KW-0676">Redox-active center</keyword>
<evidence type="ECO:0000256" key="4">
    <source>
        <dbReference type="ARBA" id="ARBA00022982"/>
    </source>
</evidence>
<dbReference type="Gene3D" id="2.30.30.380">
    <property type="entry name" value="Zn-finger domain of Sec23/24"/>
    <property type="match status" value="1"/>
</dbReference>
<evidence type="ECO:0000256" key="6">
    <source>
        <dbReference type="ARBA" id="ARBA00023284"/>
    </source>
</evidence>
<reference evidence="9 10" key="1">
    <citation type="journal article" date="2013" name="Genome Announc.">
        <title>Complete genome sequence of Simiduia agarivorans SA1(T), a marine bacterium able to degrade a variety of polysaccharides.</title>
        <authorList>
            <person name="Lin S.Y."/>
            <person name="Shieh W.Y."/>
            <person name="Chen J.S."/>
            <person name="Tang S.L."/>
        </authorList>
    </citation>
    <scope>NUCLEOTIDE SEQUENCE [LARGE SCALE GENOMIC DNA]</scope>
    <source>
        <strain evidence="10">DSM 21679 / JCM 13881 / BCRC 17597 / SA1</strain>
    </source>
</reference>
<dbReference type="NCBIfam" id="NF008229">
    <property type="entry name" value="PRK10996.1"/>
    <property type="match status" value="1"/>
</dbReference>
<dbReference type="CDD" id="cd02947">
    <property type="entry name" value="TRX_family"/>
    <property type="match status" value="1"/>
</dbReference>
<dbReference type="HOGENOM" id="CLU_090389_10_0_6"/>
<evidence type="ECO:0000313" key="10">
    <source>
        <dbReference type="Proteomes" id="UP000000466"/>
    </source>
</evidence>
<protein>
    <recommendedName>
        <fullName evidence="7">Thioredoxin</fullName>
    </recommendedName>
</protein>
<dbReference type="GO" id="GO:0046872">
    <property type="term" value="F:metal ion binding"/>
    <property type="evidence" value="ECO:0007669"/>
    <property type="project" value="UniProtKB-KW"/>
</dbReference>
<evidence type="ECO:0000256" key="5">
    <source>
        <dbReference type="ARBA" id="ARBA00023157"/>
    </source>
</evidence>
<dbReference type="KEGG" id="saga:M5M_14095"/>
<dbReference type="AlphaFoldDB" id="K4KNY7"/>
<dbReference type="STRING" id="1117647.M5M_14095"/>
<dbReference type="Proteomes" id="UP000000466">
    <property type="component" value="Chromosome"/>
</dbReference>
<evidence type="ECO:0000256" key="3">
    <source>
        <dbReference type="ARBA" id="ARBA00022723"/>
    </source>
</evidence>
<dbReference type="eggNOG" id="COG3118">
    <property type="taxonomic scope" value="Bacteria"/>
</dbReference>
<accession>K4KNY7</accession>
<dbReference type="NCBIfam" id="TIGR01068">
    <property type="entry name" value="thioredoxin"/>
    <property type="match status" value="1"/>
</dbReference>
<name>K4KNY7_SIMAS</name>
<dbReference type="Pfam" id="PF00085">
    <property type="entry name" value="Thioredoxin"/>
    <property type="match status" value="1"/>
</dbReference>
<comment type="similarity">
    <text evidence="1">Belongs to the thioredoxin family.</text>
</comment>
<sequence>MSEKLRLVCSQCQTINQFTPERLADGPKCAKCKQALLNASPVEVNAHSLQRHIAHNGVPVLVDFWAPWCGPCRQFAPVFSQFAAAQPAIRCLKLNTEAEPAAGSAFQIRSIPTLALFLQGRERARISGALPPQQLSQWVQQQLG</sequence>
<dbReference type="PROSITE" id="PS51352">
    <property type="entry name" value="THIOREDOXIN_2"/>
    <property type="match status" value="1"/>
</dbReference>